<proteinExistence type="predicted"/>
<dbReference type="OrthoDB" id="1688597at2759"/>
<keyword evidence="4" id="KW-0804">Transcription</keyword>
<dbReference type="GO" id="GO:0003677">
    <property type="term" value="F:DNA binding"/>
    <property type="evidence" value="ECO:0007669"/>
    <property type="project" value="UniProtKB-KW"/>
</dbReference>
<evidence type="ECO:0000256" key="2">
    <source>
        <dbReference type="ARBA" id="ARBA00023015"/>
    </source>
</evidence>
<dbReference type="PROSITE" id="PS50863">
    <property type="entry name" value="B3"/>
    <property type="match status" value="3"/>
</dbReference>
<dbReference type="InterPro" id="IPR044837">
    <property type="entry name" value="REM16-like"/>
</dbReference>
<feature type="domain" description="TF-B3" evidence="6">
    <location>
        <begin position="326"/>
        <end position="427"/>
    </location>
</feature>
<feature type="domain" description="TF-B3" evidence="6">
    <location>
        <begin position="6"/>
        <end position="99"/>
    </location>
</feature>
<dbReference type="Proteomes" id="UP000230069">
    <property type="component" value="Unassembled WGS sequence"/>
</dbReference>
<evidence type="ECO:0000313" key="7">
    <source>
        <dbReference type="EMBL" id="PIA56141.1"/>
    </source>
</evidence>
<dbReference type="PANTHER" id="PTHR31391:SF106">
    <property type="entry name" value="B3 DOMAIN-CONTAINING PROTEIN OS01G0723500"/>
    <property type="match status" value="1"/>
</dbReference>
<gene>
    <name evidence="7" type="ORF">AQUCO_00700471v1</name>
</gene>
<evidence type="ECO:0000256" key="5">
    <source>
        <dbReference type="ARBA" id="ARBA00023242"/>
    </source>
</evidence>
<organism evidence="7 8">
    <name type="scientific">Aquilegia coerulea</name>
    <name type="common">Rocky mountain columbine</name>
    <dbReference type="NCBI Taxonomy" id="218851"/>
    <lineage>
        <taxon>Eukaryota</taxon>
        <taxon>Viridiplantae</taxon>
        <taxon>Streptophyta</taxon>
        <taxon>Embryophyta</taxon>
        <taxon>Tracheophyta</taxon>
        <taxon>Spermatophyta</taxon>
        <taxon>Magnoliopsida</taxon>
        <taxon>Ranunculales</taxon>
        <taxon>Ranunculaceae</taxon>
        <taxon>Thalictroideae</taxon>
        <taxon>Aquilegia</taxon>
    </lineage>
</organism>
<dbReference type="AlphaFoldDB" id="A0A2G5EKB6"/>
<dbReference type="EMBL" id="KZ305024">
    <property type="protein sequence ID" value="PIA56140.1"/>
    <property type="molecule type" value="Genomic_DNA"/>
</dbReference>
<dbReference type="InterPro" id="IPR015300">
    <property type="entry name" value="DNA-bd_pseudobarrel_sf"/>
</dbReference>
<evidence type="ECO:0000259" key="6">
    <source>
        <dbReference type="PROSITE" id="PS50863"/>
    </source>
</evidence>
<dbReference type="EMBL" id="KZ305024">
    <property type="protein sequence ID" value="PIA56141.1"/>
    <property type="molecule type" value="Genomic_DNA"/>
</dbReference>
<keyword evidence="2" id="KW-0805">Transcription regulation</keyword>
<dbReference type="SMART" id="SM01019">
    <property type="entry name" value="B3"/>
    <property type="match status" value="3"/>
</dbReference>
<evidence type="ECO:0000256" key="4">
    <source>
        <dbReference type="ARBA" id="ARBA00023163"/>
    </source>
</evidence>
<feature type="domain" description="TF-B3" evidence="6">
    <location>
        <begin position="175"/>
        <end position="269"/>
    </location>
</feature>
<evidence type="ECO:0000256" key="1">
    <source>
        <dbReference type="ARBA" id="ARBA00004123"/>
    </source>
</evidence>
<name>A0A2G5EKB6_AQUCA</name>
<evidence type="ECO:0000256" key="3">
    <source>
        <dbReference type="ARBA" id="ARBA00023125"/>
    </source>
</evidence>
<keyword evidence="5" id="KW-0539">Nucleus</keyword>
<accession>A0A2G5EKB6</accession>
<dbReference type="InterPro" id="IPR003340">
    <property type="entry name" value="B3_DNA-bd"/>
</dbReference>
<sequence length="480" mass="54679">MKKGFEFCKIIHSNIIQDQCLILPLKFIQKFGNDVSNAAILKVSDGKRWHVELRKTDSQIMFHNGWQEFVDYYSISTGHFLVFKYIGNSTFRVFIFDTTCSEIGYPNNVDNLKEPNCGEEIEDKRLCNSHCDANGINSSKKQEEFAVIPSVKGHSPTKTPVTRKSALVGKQKDGVRSFRVVIKASYLGYLRIPTHFTKRYLTDSLRNLTLEVSEGHRWLVGCILYRGHGIRLSKGWKMFVKENSLKVGDVCVFEMIKHALWKVHISRKGTSSPTFFEEEDEHHSTAKQRKGVVVPIPERHLCAKAFVTSKEKTGTTEASRVLKLKHPSFRAVIKSSYLHYLRIPVRFSARHLDNLRSLTLEVSEGHRWSVSGFVYNSTIKGKYISTNVHLSKGWQKFVRENNLREGDVCVFEMIKGTLWKVHISRKSKNVLPTLVKEEEDGHHSPAEQGKGGVVPILERHCCGKASLTSKEKTRAVEAST</sequence>
<dbReference type="GO" id="GO:0005634">
    <property type="term" value="C:nucleus"/>
    <property type="evidence" value="ECO:0007669"/>
    <property type="project" value="UniProtKB-SubCell"/>
</dbReference>
<dbReference type="PANTHER" id="PTHR31391">
    <property type="entry name" value="B3 DOMAIN-CONTAINING PROTEIN OS11G0197600-RELATED"/>
    <property type="match status" value="1"/>
</dbReference>
<dbReference type="SUPFAM" id="SSF101936">
    <property type="entry name" value="DNA-binding pseudobarrel domain"/>
    <property type="match status" value="3"/>
</dbReference>
<evidence type="ECO:0000313" key="8">
    <source>
        <dbReference type="Proteomes" id="UP000230069"/>
    </source>
</evidence>
<dbReference type="Pfam" id="PF02362">
    <property type="entry name" value="B3"/>
    <property type="match status" value="3"/>
</dbReference>
<comment type="subcellular location">
    <subcellularLocation>
        <location evidence="1">Nucleus</location>
    </subcellularLocation>
</comment>
<dbReference type="Gene3D" id="2.40.330.10">
    <property type="entry name" value="DNA-binding pseudobarrel domain"/>
    <property type="match status" value="3"/>
</dbReference>
<reference evidence="7 8" key="1">
    <citation type="submission" date="2017-09" db="EMBL/GenBank/DDBJ databases">
        <title>WGS assembly of Aquilegia coerulea Goldsmith.</title>
        <authorList>
            <person name="Hodges S."/>
            <person name="Kramer E."/>
            <person name="Nordborg M."/>
            <person name="Tomkins J."/>
            <person name="Borevitz J."/>
            <person name="Derieg N."/>
            <person name="Yan J."/>
            <person name="Mihaltcheva S."/>
            <person name="Hayes R.D."/>
            <person name="Rokhsar D."/>
        </authorList>
    </citation>
    <scope>NUCLEOTIDE SEQUENCE [LARGE SCALE GENOMIC DNA]</scope>
    <source>
        <strain evidence="8">cv. Goldsmith</strain>
    </source>
</reference>
<dbReference type="CDD" id="cd10017">
    <property type="entry name" value="B3_DNA"/>
    <property type="match status" value="3"/>
</dbReference>
<keyword evidence="8" id="KW-1185">Reference proteome</keyword>
<dbReference type="STRING" id="218851.A0A2G5EKB6"/>
<protein>
    <recommendedName>
        <fullName evidence="6">TF-B3 domain-containing protein</fullName>
    </recommendedName>
</protein>
<keyword evidence="3" id="KW-0238">DNA-binding</keyword>